<evidence type="ECO:0000313" key="2">
    <source>
        <dbReference type="Proteomes" id="UP000002357"/>
    </source>
</evidence>
<dbReference type="InterPro" id="IPR036412">
    <property type="entry name" value="HAD-like_sf"/>
</dbReference>
<dbReference type="EMBL" id="CM000913">
    <property type="protein sequence ID" value="EFG07384.1"/>
    <property type="molecule type" value="Genomic_DNA"/>
</dbReference>
<dbReference type="SUPFAM" id="SSF56784">
    <property type="entry name" value="HAD-like"/>
    <property type="match status" value="1"/>
</dbReference>
<keyword evidence="2" id="KW-1185">Reference proteome</keyword>
<sequence>MLFDQRPSSALSITPQPVRRDRTHVLSKELSRLSLAAVNIDGVLLNDTFSPMIHRFVTSRGGLYTAELERRVFSQTRLVAGRVLAEVTGSGASPSATIDSYLREREEFLKEHPVRMRDGAEELLERLRALGLPVICYGGLDITHFERHLGRVAELFDKPRYVCTNDFRPGLREIAEDIFGLAPERALFIDDVARVGEEARRLGTAFIGAPSDFPQGFQPELMREVGVRHVVTSVASIDEELIRRVDAEAAAGTLWEPAPGGGAR</sequence>
<name>E2Q7H8_STRCL</name>
<dbReference type="AlphaFoldDB" id="E2Q7H8"/>
<proteinExistence type="predicted"/>
<accession>E2Q7H8</accession>
<reference evidence="1 2" key="1">
    <citation type="journal article" date="2010" name="Genome Biol. Evol.">
        <title>The sequence of a 1.8-mb bacterial linear plasmid reveals a rich evolutionary reservoir of secondary metabolic pathways.</title>
        <authorList>
            <person name="Medema M.H."/>
            <person name="Trefzer A."/>
            <person name="Kovalchuk A."/>
            <person name="van den Berg M."/>
            <person name="Mueller U."/>
            <person name="Heijne W."/>
            <person name="Wu L."/>
            <person name="Alam M.T."/>
            <person name="Ronning C.M."/>
            <person name="Nierman W.C."/>
            <person name="Bovenberg R.A.L."/>
            <person name="Breitling R."/>
            <person name="Takano E."/>
        </authorList>
    </citation>
    <scope>NUCLEOTIDE SEQUENCE [LARGE SCALE GENOMIC DNA]</scope>
    <source>
        <strain evidence="2">ATCC 27064 / DSM 738 / JCM 4710 / NBRC 13307 / NCIMB 12785 / NRRL 3585 / VKM Ac-602</strain>
    </source>
</reference>
<protein>
    <recommendedName>
        <fullName evidence="3">HAD family phosphatase</fullName>
    </recommendedName>
</protein>
<dbReference type="Proteomes" id="UP000002357">
    <property type="component" value="Chromosome"/>
</dbReference>
<dbReference type="InterPro" id="IPR023214">
    <property type="entry name" value="HAD_sf"/>
</dbReference>
<dbReference type="Gene3D" id="3.40.50.1000">
    <property type="entry name" value="HAD superfamily/HAD-like"/>
    <property type="match status" value="1"/>
</dbReference>
<gene>
    <name evidence="1" type="ORF">SCLAV_2311</name>
</gene>
<dbReference type="STRING" id="1901.BB341_16845"/>
<evidence type="ECO:0008006" key="3">
    <source>
        <dbReference type="Google" id="ProtNLM"/>
    </source>
</evidence>
<evidence type="ECO:0000313" key="1">
    <source>
        <dbReference type="EMBL" id="EFG07384.1"/>
    </source>
</evidence>
<dbReference type="eggNOG" id="COG0637">
    <property type="taxonomic scope" value="Bacteria"/>
</dbReference>
<organism evidence="1 2">
    <name type="scientific">Streptomyces clavuligerus</name>
    <dbReference type="NCBI Taxonomy" id="1901"/>
    <lineage>
        <taxon>Bacteria</taxon>
        <taxon>Bacillati</taxon>
        <taxon>Actinomycetota</taxon>
        <taxon>Actinomycetes</taxon>
        <taxon>Kitasatosporales</taxon>
        <taxon>Streptomycetaceae</taxon>
        <taxon>Streptomyces</taxon>
    </lineage>
</organism>